<accession>A0ABD0KXY4</accession>
<feature type="compositionally biased region" description="Polar residues" evidence="2">
    <location>
        <begin position="1589"/>
        <end position="1604"/>
    </location>
</feature>
<keyword evidence="4" id="KW-1185">Reference proteome</keyword>
<feature type="region of interest" description="Disordered" evidence="2">
    <location>
        <begin position="1014"/>
        <end position="1033"/>
    </location>
</feature>
<evidence type="ECO:0000256" key="1">
    <source>
        <dbReference type="SAM" id="Coils"/>
    </source>
</evidence>
<feature type="region of interest" description="Disordered" evidence="2">
    <location>
        <begin position="1672"/>
        <end position="1791"/>
    </location>
</feature>
<evidence type="ECO:0000313" key="4">
    <source>
        <dbReference type="Proteomes" id="UP001519460"/>
    </source>
</evidence>
<comment type="caution">
    <text evidence="3">The sequence shown here is derived from an EMBL/GenBank/DDBJ whole genome shotgun (WGS) entry which is preliminary data.</text>
</comment>
<feature type="coiled-coil region" evidence="1">
    <location>
        <begin position="491"/>
        <end position="518"/>
    </location>
</feature>
<feature type="region of interest" description="Disordered" evidence="2">
    <location>
        <begin position="1"/>
        <end position="73"/>
    </location>
</feature>
<organism evidence="3 4">
    <name type="scientific">Batillaria attramentaria</name>
    <dbReference type="NCBI Taxonomy" id="370345"/>
    <lineage>
        <taxon>Eukaryota</taxon>
        <taxon>Metazoa</taxon>
        <taxon>Spiralia</taxon>
        <taxon>Lophotrochozoa</taxon>
        <taxon>Mollusca</taxon>
        <taxon>Gastropoda</taxon>
        <taxon>Caenogastropoda</taxon>
        <taxon>Sorbeoconcha</taxon>
        <taxon>Cerithioidea</taxon>
        <taxon>Batillariidae</taxon>
        <taxon>Batillaria</taxon>
    </lineage>
</organism>
<feature type="compositionally biased region" description="Low complexity" evidence="2">
    <location>
        <begin position="1214"/>
        <end position="1225"/>
    </location>
</feature>
<feature type="compositionally biased region" description="Polar residues" evidence="2">
    <location>
        <begin position="1681"/>
        <end position="1698"/>
    </location>
</feature>
<gene>
    <name evidence="3" type="ORF">BaRGS_00017090</name>
</gene>
<protein>
    <submittedName>
        <fullName evidence="3">Uncharacterized protein</fullName>
    </submittedName>
</protein>
<reference evidence="3 4" key="1">
    <citation type="journal article" date="2023" name="Sci. Data">
        <title>Genome assembly of the Korean intertidal mud-creeper Batillaria attramentaria.</title>
        <authorList>
            <person name="Patra A.K."/>
            <person name="Ho P.T."/>
            <person name="Jun S."/>
            <person name="Lee S.J."/>
            <person name="Kim Y."/>
            <person name="Won Y.J."/>
        </authorList>
    </citation>
    <scope>NUCLEOTIDE SEQUENCE [LARGE SCALE GENOMIC DNA]</scope>
    <source>
        <strain evidence="3">Wonlab-2016</strain>
    </source>
</reference>
<dbReference type="EMBL" id="JACVVK020000112">
    <property type="protein sequence ID" value="KAK7491637.1"/>
    <property type="molecule type" value="Genomic_DNA"/>
</dbReference>
<name>A0ABD0KXY4_9CAEN</name>
<dbReference type="Proteomes" id="UP001519460">
    <property type="component" value="Unassembled WGS sequence"/>
</dbReference>
<feature type="region of interest" description="Disordered" evidence="2">
    <location>
        <begin position="1207"/>
        <end position="1254"/>
    </location>
</feature>
<feature type="compositionally biased region" description="Low complexity" evidence="2">
    <location>
        <begin position="847"/>
        <end position="862"/>
    </location>
</feature>
<keyword evidence="1" id="KW-0175">Coiled coil</keyword>
<feature type="compositionally biased region" description="Basic and acidic residues" evidence="2">
    <location>
        <begin position="384"/>
        <end position="398"/>
    </location>
</feature>
<evidence type="ECO:0000256" key="2">
    <source>
        <dbReference type="SAM" id="MobiDB-lite"/>
    </source>
</evidence>
<sequence>MESDYSSAVEGMAKEEDRKVMDTMSDVATADYRRSERKRKDRRPLFSPDDFVSGKQTSTSGFPVPQKKKRKLVRRNIPAASAADRPFDVLPDGTPFSCDLCQSPYVCNPLLSKAGSRVKRSRHMPSPWQKLNPLTGKLLTLCNACGRSLDRPRPSKAKVQPSQEEKEAFFAESRAFASSLATQLQDPDGEDDSMLERARELLTLYKEARKLSAEKVYSVDKMETKSPEKKRMRSGTIGLGNGMKRSRRFEAFILEKRVRLKRDLQLCERATQRILSYSNNFLHKKLKTEERGSRVVRQKGKAALGLLESLDKVATYHCCVDKCVRMVHSHRNLLQQWRKRAVASQTEARRVLAEMLTPSGGVRSNCYKFISWVTGCSNSTIGKVRDQMRRTKGDREPPQHGLYSYWQQKGRNQSKGSRPSATVTHDEADSTDTFSTSMSVGMTAPLQPPGSNQSLEPVLTSTSLAVPQFSTSGTLNTGSLASIQQQLLMQMSQLQTAQQQLAQTIQTLQQQLALAQTSHPHLALGHQQLDLTLPQFVQQPQVANQSQQFMLTPSQQQFGQGQATQTQQFLPSHTVQQQQVLAVPNMQQQFLPAQSTQQPQFVSSQSTQQQFVSAQSMQQQQFVNAQSTQQQQFVSAQSNQQQQFVSAQSMQQQFVNAQSSLRQHFMNAQSAQQQQCVNAQSTQHQQSVNAQSMQQQQFVSAQPSQQQFVNAQSTQQQQFINAHPSQQQFVNAQSTQQQQFVNAQSTQQQQFVNAQSTQQQQFVNAQSTQQHQFVNAQSTQQQQFNMAQPAQHQMTCDPQQQFTVTTGQEQQAWPQSRTIANQQQLLPALGSQQPGAVADQQQLIPTTQQSFQSQFQSHPTQQRMPPAQQSMAQKSTTDQLLQQHSVTGQLLAGTGSLGQGTTGPAQVSGQQTTGPTQSLGQQVLLTLVPQSQQQQLQGQPTSSSVQQHTYTATAHDCRLQPSAGSAAGVHQHAWLVSAASRAATSSGSPSKTSVHGHLNESLCDLTEDCAEDQQVPPVAGTSPCPGQVSRTAGENRQHMAVLTCTSDISRMTTTVTRQHAPGSSVNVTTSLTQTPVPKAVSTVSAVPVVSKTVAVSPSSAGLPAPKQVVITLPLRGNLLLSGPRPNVGAGPVLAPGLTLNLRQAAPPRATLQKQTLRQAAPRIMATPVPLTVLKHAVPGPGLNTAGTVTKSAFVSTPAMAAQSVAALAPPSYGSTSSSTTTTSSRTEVRKSASQFSTAPSHCSTAQSPTSTTARVPVGCQSVSSILSCSSVTGVVNVSPAASLQTTTTTAVPAGQIRMSLPQSLPSTPTQKHLVITGVTSPQFGALLSDAPQSSTLPVQIFDTTASPPSTAPLHFVTTSAHTSQAYGRTVGNTTSTGDVCMVDIHRHPAPEMMKNQVGQAMGAASSANFIRSSDGSETCMSASSVEGQASVPPAYEHGRRERSSEKSKRTAGQSLGKHPDVRNRPALTTGTSQAAERVQNTVASQATISLTSQSVVAGGRQSGVLSDTNIQNSSVGVSTQLGRKTPGVPPAPSPAAIKTATDLGFPVSFTPVVDANKQMVCITSPMNLQQLQALLAHLQVPPGTGIVQITSPANSRPQGSSSDVAGTPLGSDLNAVSHAPVPVSSDVGRTVSQKTPVLSPVPPTSVAFLTTVPPKISSTVTVPSQSTAASSAVQDDPVSVSHHQPSLVSLTSQTSALNRASGGRGVSYSAEQRPSTSESLEDSSSARDVGSGSTSVSSVSTSGKSLTGNQRRAHGKKSTASKPEAKTKPRKTVVSAPGTAKSKTKSLPVSHSVVQSVTSTSTVLPSVTQTRANLHNVESSLQTHYSDDTTDRNTLLNTVPDGSHSQSHSQWSASSMLQQQHDAYLSDSQSPTLLEMRPVQPFMPAPLQQTVTSASVQQPLTASPLPMGNVAVLLGHRPSPMFDTHPPPFFSSQTERILAASPRMPEMDGDDVDLLSVHGLHHFISSSSSRSRNSSGASSIEPSITIDPTSFHLDLMQMVQQGLALAVTPVNGGDGDTG</sequence>
<feature type="compositionally biased region" description="Polar residues" evidence="2">
    <location>
        <begin position="1231"/>
        <end position="1253"/>
    </location>
</feature>
<feature type="compositionally biased region" description="Polar residues" evidence="2">
    <location>
        <begin position="902"/>
        <end position="916"/>
    </location>
</feature>
<feature type="region of interest" description="Disordered" evidence="2">
    <location>
        <begin position="847"/>
        <end position="916"/>
    </location>
</feature>
<feature type="compositionally biased region" description="Basic and acidic residues" evidence="2">
    <location>
        <begin position="12"/>
        <end position="21"/>
    </location>
</feature>
<feature type="compositionally biased region" description="Polar residues" evidence="2">
    <location>
        <begin position="867"/>
        <end position="888"/>
    </location>
</feature>
<feature type="compositionally biased region" description="Polar residues" evidence="2">
    <location>
        <begin position="431"/>
        <end position="440"/>
    </location>
</feature>
<proteinExistence type="predicted"/>
<feature type="region of interest" description="Disordered" evidence="2">
    <location>
        <begin position="1412"/>
        <end position="1475"/>
    </location>
</feature>
<evidence type="ECO:0000313" key="3">
    <source>
        <dbReference type="EMBL" id="KAK7491637.1"/>
    </source>
</evidence>
<feature type="compositionally biased region" description="Basic and acidic residues" evidence="2">
    <location>
        <begin position="1436"/>
        <end position="1448"/>
    </location>
</feature>
<feature type="region of interest" description="Disordered" evidence="2">
    <location>
        <begin position="1589"/>
        <end position="1645"/>
    </location>
</feature>
<feature type="compositionally biased region" description="Low complexity" evidence="2">
    <location>
        <begin position="1729"/>
        <end position="1748"/>
    </location>
</feature>
<feature type="region of interest" description="Disordered" evidence="2">
    <location>
        <begin position="384"/>
        <end position="453"/>
    </location>
</feature>
<feature type="compositionally biased region" description="Polar residues" evidence="2">
    <location>
        <begin position="1412"/>
        <end position="1427"/>
    </location>
</feature>
<feature type="compositionally biased region" description="Polar residues" evidence="2">
    <location>
        <begin position="405"/>
        <end position="423"/>
    </location>
</feature>
<feature type="compositionally biased region" description="Polar residues" evidence="2">
    <location>
        <begin position="1466"/>
        <end position="1475"/>
    </location>
</feature>